<dbReference type="SUPFAM" id="SSF52540">
    <property type="entry name" value="P-loop containing nucleoside triphosphate hydrolases"/>
    <property type="match status" value="1"/>
</dbReference>
<feature type="domain" description="Endonuclease GajA/Old nuclease/RecF-like AAA" evidence="1">
    <location>
        <begin position="4"/>
        <end position="49"/>
    </location>
</feature>
<accession>A0A450XD97</accession>
<dbReference type="EMBL" id="CAADFO010000026">
    <property type="protein sequence ID" value="VFK27265.1"/>
    <property type="molecule type" value="Genomic_DNA"/>
</dbReference>
<dbReference type="InterPro" id="IPR041685">
    <property type="entry name" value="AAA_GajA/Old/RecF-like"/>
</dbReference>
<organism evidence="2">
    <name type="scientific">Candidatus Kentrum sp. MB</name>
    <dbReference type="NCBI Taxonomy" id="2138164"/>
    <lineage>
        <taxon>Bacteria</taxon>
        <taxon>Pseudomonadati</taxon>
        <taxon>Pseudomonadota</taxon>
        <taxon>Gammaproteobacteria</taxon>
        <taxon>Candidatus Kentrum</taxon>
    </lineage>
</organism>
<dbReference type="Gene3D" id="3.40.50.300">
    <property type="entry name" value="P-loop containing nucleotide triphosphate hydrolases"/>
    <property type="match status" value="1"/>
</dbReference>
<evidence type="ECO:0000313" key="4">
    <source>
        <dbReference type="EMBL" id="VFK75515.1"/>
    </source>
</evidence>
<reference evidence="2" key="1">
    <citation type="submission" date="2019-02" db="EMBL/GenBank/DDBJ databases">
        <authorList>
            <person name="Gruber-Vodicka R. H."/>
            <person name="Seah K. B. B."/>
        </authorList>
    </citation>
    <scope>NUCLEOTIDE SEQUENCE</scope>
    <source>
        <strain evidence="2">BECK_BZ197</strain>
        <strain evidence="4">BECK_BZ198</strain>
        <strain evidence="3">BECK_BZ199</strain>
    </source>
</reference>
<dbReference type="EMBL" id="CAADFQ010000020">
    <property type="protein sequence ID" value="VFK31091.1"/>
    <property type="molecule type" value="Genomic_DNA"/>
</dbReference>
<proteinExistence type="predicted"/>
<protein>
    <submittedName>
        <fullName evidence="2">AAA ATPase domain-containing protein</fullName>
    </submittedName>
</protein>
<dbReference type="AlphaFoldDB" id="A0A450XD97"/>
<sequence length="124" mass="14050">MHQIESISISGFKSIRELKGLPLSTLNVLIGANGAGKSNFLSFLRLMDNLVERRLQLFVRQQGGPDAQLHFGRKNTKRLHGAFGFGWGSYEFDLIPTTDWFSNRRSTRSMKARALPRSIVEPCR</sequence>
<evidence type="ECO:0000259" key="1">
    <source>
        <dbReference type="Pfam" id="PF13175"/>
    </source>
</evidence>
<gene>
    <name evidence="2" type="ORF">BECKMB1821G_GA0114241_102633</name>
    <name evidence="4" type="ORF">BECKMB1821H_GA0114242_102432</name>
    <name evidence="3" type="ORF">BECKMB1821I_GA0114274_102033</name>
</gene>
<dbReference type="EMBL" id="CAADGH010000024">
    <property type="protein sequence ID" value="VFK75515.1"/>
    <property type="molecule type" value="Genomic_DNA"/>
</dbReference>
<dbReference type="InterPro" id="IPR027417">
    <property type="entry name" value="P-loop_NTPase"/>
</dbReference>
<dbReference type="Pfam" id="PF13175">
    <property type="entry name" value="AAA_15"/>
    <property type="match status" value="1"/>
</dbReference>
<evidence type="ECO:0000313" key="3">
    <source>
        <dbReference type="EMBL" id="VFK31091.1"/>
    </source>
</evidence>
<evidence type="ECO:0000313" key="2">
    <source>
        <dbReference type="EMBL" id="VFK27265.1"/>
    </source>
</evidence>
<name>A0A450XD97_9GAMM</name>